<organism evidence="2 3">
    <name type="scientific">Rufibacter quisquiliarum</name>
    <dbReference type="NCBI Taxonomy" id="1549639"/>
    <lineage>
        <taxon>Bacteria</taxon>
        <taxon>Pseudomonadati</taxon>
        <taxon>Bacteroidota</taxon>
        <taxon>Cytophagia</taxon>
        <taxon>Cytophagales</taxon>
        <taxon>Hymenobacteraceae</taxon>
        <taxon>Rufibacter</taxon>
    </lineage>
</organism>
<dbReference type="PROSITE" id="PS51257">
    <property type="entry name" value="PROKAR_LIPOPROTEIN"/>
    <property type="match status" value="1"/>
</dbReference>
<name>A0A839GVW1_9BACT</name>
<sequence length="242" mass="27079">MKIFAPILASTLLFGFGCQPNTASRNAETSTVETASPAPAAPTTAETRQQETVLQQDTLNAVQEEVVKKPTPKAQENFTAFFQNFEAIIKKQDTAAFNQLIDPEHGLYLIDTPGALPQFTHVTDISTFKRADIEQRPFFTIRETFRNCRLEEVKTLPKVTCEGDAAPYEKKGCFVADGSAFRKYNAYQYASLPKEEERKVAQTQLLVNKTVLHTGSGFKFHFGQIKGQWRVLFIDLMTPCSA</sequence>
<feature type="region of interest" description="Disordered" evidence="1">
    <location>
        <begin position="24"/>
        <end position="47"/>
    </location>
</feature>
<dbReference type="AlphaFoldDB" id="A0A839GVW1"/>
<dbReference type="Proteomes" id="UP000563094">
    <property type="component" value="Unassembled WGS sequence"/>
</dbReference>
<gene>
    <name evidence="2" type="ORF">FHS90_004343</name>
</gene>
<proteinExistence type="predicted"/>
<dbReference type="RefSeq" id="WP_182514425.1">
    <property type="nucleotide sequence ID" value="NZ_JACJIQ010000025.1"/>
</dbReference>
<feature type="compositionally biased region" description="Low complexity" evidence="1">
    <location>
        <begin position="29"/>
        <end position="47"/>
    </location>
</feature>
<evidence type="ECO:0008006" key="4">
    <source>
        <dbReference type="Google" id="ProtNLM"/>
    </source>
</evidence>
<evidence type="ECO:0000256" key="1">
    <source>
        <dbReference type="SAM" id="MobiDB-lite"/>
    </source>
</evidence>
<accession>A0A839GVW1</accession>
<evidence type="ECO:0000313" key="2">
    <source>
        <dbReference type="EMBL" id="MBA9079605.1"/>
    </source>
</evidence>
<evidence type="ECO:0000313" key="3">
    <source>
        <dbReference type="Proteomes" id="UP000563094"/>
    </source>
</evidence>
<protein>
    <recommendedName>
        <fullName evidence="4">Lipoprotein</fullName>
    </recommendedName>
</protein>
<reference evidence="2 3" key="1">
    <citation type="submission" date="2020-08" db="EMBL/GenBank/DDBJ databases">
        <title>Genomic Encyclopedia of Type Strains, Phase IV (KMG-IV): sequencing the most valuable type-strain genomes for metagenomic binning, comparative biology and taxonomic classification.</title>
        <authorList>
            <person name="Goeker M."/>
        </authorList>
    </citation>
    <scope>NUCLEOTIDE SEQUENCE [LARGE SCALE GENOMIC DNA]</scope>
    <source>
        <strain evidence="2 3">DSM 29854</strain>
    </source>
</reference>
<dbReference type="EMBL" id="JACJIQ010000025">
    <property type="protein sequence ID" value="MBA9079605.1"/>
    <property type="molecule type" value="Genomic_DNA"/>
</dbReference>
<keyword evidence="3" id="KW-1185">Reference proteome</keyword>
<comment type="caution">
    <text evidence="2">The sequence shown here is derived from an EMBL/GenBank/DDBJ whole genome shotgun (WGS) entry which is preliminary data.</text>
</comment>